<proteinExistence type="predicted"/>
<organism evidence="4">
    <name type="scientific">marine sediment metagenome</name>
    <dbReference type="NCBI Taxonomy" id="412755"/>
    <lineage>
        <taxon>unclassified sequences</taxon>
        <taxon>metagenomes</taxon>
        <taxon>ecological metagenomes</taxon>
    </lineage>
</organism>
<reference evidence="4" key="1">
    <citation type="journal article" date="2015" name="Nature">
        <title>Complex archaea that bridge the gap between prokaryotes and eukaryotes.</title>
        <authorList>
            <person name="Spang A."/>
            <person name="Saw J.H."/>
            <person name="Jorgensen S.L."/>
            <person name="Zaremba-Niedzwiedzka K."/>
            <person name="Martijn J."/>
            <person name="Lind A.E."/>
            <person name="van Eijk R."/>
            <person name="Schleper C."/>
            <person name="Guy L."/>
            <person name="Ettema T.J."/>
        </authorList>
    </citation>
    <scope>NUCLEOTIDE SEQUENCE</scope>
</reference>
<dbReference type="GO" id="GO:0003676">
    <property type="term" value="F:nucleic acid binding"/>
    <property type="evidence" value="ECO:0007669"/>
    <property type="project" value="InterPro"/>
</dbReference>
<comment type="caution">
    <text evidence="4">The sequence shown here is derived from an EMBL/GenBank/DDBJ whole genome shotgun (WGS) entry which is preliminary data.</text>
</comment>
<evidence type="ECO:0000313" key="4">
    <source>
        <dbReference type="EMBL" id="KKL96907.1"/>
    </source>
</evidence>
<evidence type="ECO:0000256" key="2">
    <source>
        <dbReference type="ARBA" id="ARBA00022801"/>
    </source>
</evidence>
<evidence type="ECO:0000259" key="3">
    <source>
        <dbReference type="SMART" id="SM00910"/>
    </source>
</evidence>
<dbReference type="InterPro" id="IPR014905">
    <property type="entry name" value="HIRAN"/>
</dbReference>
<sequence length="103" mass="11141">MTHHQTYIAGVKFRPGAAEILAGLDEAAAFDLVPEPQNIHDTNAVKIMHGDHHVGYVPRDLSAEVSRALSDNRVDKCCRRAGSKSGTGIEIHFTEGGRHGDPD</sequence>
<dbReference type="AlphaFoldDB" id="A0A0F9JD05"/>
<dbReference type="SMART" id="SM00910">
    <property type="entry name" value="HIRAN"/>
    <property type="match status" value="1"/>
</dbReference>
<dbReference type="Pfam" id="PF08797">
    <property type="entry name" value="HIRAN"/>
    <property type="match status" value="1"/>
</dbReference>
<dbReference type="Gene3D" id="3.30.70.2330">
    <property type="match status" value="1"/>
</dbReference>
<dbReference type="EMBL" id="LAZR01018301">
    <property type="protein sequence ID" value="KKL96907.1"/>
    <property type="molecule type" value="Genomic_DNA"/>
</dbReference>
<accession>A0A0F9JD05</accession>
<feature type="domain" description="HIRAN" evidence="3">
    <location>
        <begin position="1"/>
        <end position="99"/>
    </location>
</feature>
<dbReference type="GO" id="GO:0008270">
    <property type="term" value="F:zinc ion binding"/>
    <property type="evidence" value="ECO:0007669"/>
    <property type="project" value="InterPro"/>
</dbReference>
<name>A0A0F9JD05_9ZZZZ</name>
<keyword evidence="2" id="KW-0378">Hydrolase</keyword>
<gene>
    <name evidence="4" type="ORF">LCGC14_1839800</name>
</gene>
<keyword evidence="1" id="KW-0479">Metal-binding</keyword>
<protein>
    <recommendedName>
        <fullName evidence="3">HIRAN domain-containing protein</fullName>
    </recommendedName>
</protein>
<evidence type="ECO:0000256" key="1">
    <source>
        <dbReference type="ARBA" id="ARBA00022723"/>
    </source>
</evidence>
<dbReference type="GO" id="GO:0016818">
    <property type="term" value="F:hydrolase activity, acting on acid anhydrides, in phosphorus-containing anhydrides"/>
    <property type="evidence" value="ECO:0007669"/>
    <property type="project" value="InterPro"/>
</dbReference>